<dbReference type="GO" id="GO:0005886">
    <property type="term" value="C:plasma membrane"/>
    <property type="evidence" value="ECO:0007669"/>
    <property type="project" value="UniProtKB-SubCell"/>
</dbReference>
<dbReference type="InterPro" id="IPR009019">
    <property type="entry name" value="KH_sf_prok-type"/>
</dbReference>
<dbReference type="Pfam" id="PF07650">
    <property type="entry name" value="KH_2"/>
    <property type="match status" value="1"/>
</dbReference>
<keyword evidence="7 8" id="KW-0342">GTP-binding</keyword>
<evidence type="ECO:0000259" key="11">
    <source>
        <dbReference type="PROSITE" id="PS50823"/>
    </source>
</evidence>
<comment type="subunit">
    <text evidence="8">Monomer.</text>
</comment>
<evidence type="ECO:0000259" key="12">
    <source>
        <dbReference type="PROSITE" id="PS51713"/>
    </source>
</evidence>
<dbReference type="FunFam" id="3.30.300.20:FF:000003">
    <property type="entry name" value="GTPase Era"/>
    <property type="match status" value="1"/>
</dbReference>
<name>A0A1G6SRW9_9GAMM</name>
<keyword evidence="4 8" id="KW-0699">rRNA-binding</keyword>
<dbReference type="PANTHER" id="PTHR42698">
    <property type="entry name" value="GTPASE ERA"/>
    <property type="match status" value="1"/>
</dbReference>
<feature type="binding site" evidence="8">
    <location>
        <begin position="68"/>
        <end position="72"/>
    </location>
    <ligand>
        <name>GTP</name>
        <dbReference type="ChEBI" id="CHEBI:37565"/>
    </ligand>
</feature>
<evidence type="ECO:0000256" key="2">
    <source>
        <dbReference type="ARBA" id="ARBA00020484"/>
    </source>
</evidence>
<dbReference type="InterPro" id="IPR015946">
    <property type="entry name" value="KH_dom-like_a/b"/>
</dbReference>
<evidence type="ECO:0000256" key="8">
    <source>
        <dbReference type="HAMAP-Rule" id="MF_00367"/>
    </source>
</evidence>
<accession>A0A1G6SRW9</accession>
<feature type="region of interest" description="G5" evidence="9">
    <location>
        <begin position="160"/>
        <end position="162"/>
    </location>
</feature>
<dbReference type="NCBIfam" id="TIGR00436">
    <property type="entry name" value="era"/>
    <property type="match status" value="1"/>
</dbReference>
<dbReference type="InterPro" id="IPR005662">
    <property type="entry name" value="GTPase_Era-like"/>
</dbReference>
<keyword evidence="6 8" id="KW-0694">RNA-binding</keyword>
<dbReference type="CDD" id="cd04163">
    <property type="entry name" value="Era"/>
    <property type="match status" value="1"/>
</dbReference>
<dbReference type="SUPFAM" id="SSF54814">
    <property type="entry name" value="Prokaryotic type KH domain (KH-domain type II)"/>
    <property type="match status" value="1"/>
</dbReference>
<dbReference type="GO" id="GO:0003924">
    <property type="term" value="F:GTPase activity"/>
    <property type="evidence" value="ECO:0007669"/>
    <property type="project" value="UniProtKB-UniRule"/>
</dbReference>
<evidence type="ECO:0000256" key="3">
    <source>
        <dbReference type="ARBA" id="ARBA00022517"/>
    </source>
</evidence>
<dbReference type="STRING" id="265719.SAMN04488509_101656"/>
<dbReference type="EMBL" id="FNAG01000001">
    <property type="protein sequence ID" value="SDD19528.1"/>
    <property type="molecule type" value="Genomic_DNA"/>
</dbReference>
<dbReference type="GO" id="GO:0043024">
    <property type="term" value="F:ribosomal small subunit binding"/>
    <property type="evidence" value="ECO:0007669"/>
    <property type="project" value="TreeGrafter"/>
</dbReference>
<evidence type="ECO:0000256" key="5">
    <source>
        <dbReference type="ARBA" id="ARBA00022741"/>
    </source>
</evidence>
<feature type="region of interest" description="G3" evidence="9">
    <location>
        <begin position="68"/>
        <end position="71"/>
    </location>
</feature>
<dbReference type="GO" id="GO:0005829">
    <property type="term" value="C:cytosol"/>
    <property type="evidence" value="ECO:0007669"/>
    <property type="project" value="TreeGrafter"/>
</dbReference>
<dbReference type="PANTHER" id="PTHR42698:SF1">
    <property type="entry name" value="GTPASE ERA, MITOCHONDRIAL"/>
    <property type="match status" value="1"/>
</dbReference>
<dbReference type="AlphaFoldDB" id="A0A1G6SRW9"/>
<evidence type="ECO:0000256" key="1">
    <source>
        <dbReference type="ARBA" id="ARBA00007921"/>
    </source>
</evidence>
<proteinExistence type="inferred from homology"/>
<dbReference type="NCBIfam" id="TIGR00231">
    <property type="entry name" value="small_GTP"/>
    <property type="match status" value="1"/>
</dbReference>
<dbReference type="CDD" id="cd22534">
    <property type="entry name" value="KH-II_Era"/>
    <property type="match status" value="1"/>
</dbReference>
<keyword evidence="14" id="KW-1185">Reference proteome</keyword>
<dbReference type="Proteomes" id="UP000199603">
    <property type="component" value="Unassembled WGS sequence"/>
</dbReference>
<dbReference type="InterPro" id="IPR004044">
    <property type="entry name" value="KH_dom_type_2"/>
</dbReference>
<dbReference type="GO" id="GO:0070181">
    <property type="term" value="F:small ribosomal subunit rRNA binding"/>
    <property type="evidence" value="ECO:0007669"/>
    <property type="project" value="UniProtKB-UniRule"/>
</dbReference>
<dbReference type="InterPro" id="IPR006073">
    <property type="entry name" value="GTP-bd"/>
</dbReference>
<comment type="similarity">
    <text evidence="1 8 9 10">Belongs to the TRAFAC class TrmE-Era-EngA-EngB-Septin-like GTPase superfamily. Era GTPase family.</text>
</comment>
<evidence type="ECO:0000256" key="10">
    <source>
        <dbReference type="RuleBase" id="RU003761"/>
    </source>
</evidence>
<dbReference type="InterPro" id="IPR005225">
    <property type="entry name" value="Small_GTP-bd"/>
</dbReference>
<protein>
    <recommendedName>
        <fullName evidence="2 8">GTPase Era</fullName>
    </recommendedName>
</protein>
<feature type="binding site" evidence="8">
    <location>
        <begin position="21"/>
        <end position="28"/>
    </location>
    <ligand>
        <name>GTP</name>
        <dbReference type="ChEBI" id="CHEBI:37565"/>
    </ligand>
</feature>
<dbReference type="GO" id="GO:0000028">
    <property type="term" value="P:ribosomal small subunit assembly"/>
    <property type="evidence" value="ECO:0007669"/>
    <property type="project" value="TreeGrafter"/>
</dbReference>
<evidence type="ECO:0000256" key="9">
    <source>
        <dbReference type="PROSITE-ProRule" id="PRU01050"/>
    </source>
</evidence>
<dbReference type="OrthoDB" id="9805918at2"/>
<keyword evidence="8" id="KW-1003">Cell membrane</keyword>
<comment type="subcellular location">
    <subcellularLocation>
        <location evidence="8">Cytoplasm</location>
    </subcellularLocation>
    <subcellularLocation>
        <location evidence="8">Cell membrane</location>
        <topology evidence="8">Peripheral membrane protein</topology>
    </subcellularLocation>
</comment>
<evidence type="ECO:0000256" key="7">
    <source>
        <dbReference type="ARBA" id="ARBA00023134"/>
    </source>
</evidence>
<feature type="binding site" evidence="8">
    <location>
        <begin position="130"/>
        <end position="133"/>
    </location>
    <ligand>
        <name>GTP</name>
        <dbReference type="ChEBI" id="CHEBI:37565"/>
    </ligand>
</feature>
<evidence type="ECO:0000313" key="14">
    <source>
        <dbReference type="Proteomes" id="UP000199603"/>
    </source>
</evidence>
<feature type="region of interest" description="G1" evidence="9">
    <location>
        <begin position="21"/>
        <end position="28"/>
    </location>
</feature>
<evidence type="ECO:0000313" key="13">
    <source>
        <dbReference type="EMBL" id="SDD19528.1"/>
    </source>
</evidence>
<reference evidence="13 14" key="1">
    <citation type="submission" date="2016-10" db="EMBL/GenBank/DDBJ databases">
        <authorList>
            <person name="de Groot N.N."/>
        </authorList>
    </citation>
    <scope>NUCLEOTIDE SEQUENCE [LARGE SCALE GENOMIC DNA]</scope>
    <source>
        <strain evidence="13 14">DSM 16957</strain>
    </source>
</reference>
<feature type="domain" description="Era-type G" evidence="12">
    <location>
        <begin position="13"/>
        <end position="181"/>
    </location>
</feature>
<dbReference type="Gene3D" id="3.30.300.20">
    <property type="match status" value="1"/>
</dbReference>
<dbReference type="GO" id="GO:0005525">
    <property type="term" value="F:GTP binding"/>
    <property type="evidence" value="ECO:0007669"/>
    <property type="project" value="UniProtKB-UniRule"/>
</dbReference>
<keyword evidence="8" id="KW-0963">Cytoplasm</keyword>
<keyword evidence="8" id="KW-0472">Membrane</keyword>
<evidence type="ECO:0000256" key="6">
    <source>
        <dbReference type="ARBA" id="ARBA00022884"/>
    </source>
</evidence>
<gene>
    <name evidence="8" type="primary">era</name>
    <name evidence="13" type="ORF">SAMN04488509_101656</name>
</gene>
<dbReference type="Gene3D" id="3.40.50.300">
    <property type="entry name" value="P-loop containing nucleotide triphosphate hydrolases"/>
    <property type="match status" value="1"/>
</dbReference>
<feature type="region of interest" description="G4" evidence="9">
    <location>
        <begin position="130"/>
        <end position="133"/>
    </location>
</feature>
<feature type="domain" description="KH type-2" evidence="11">
    <location>
        <begin position="204"/>
        <end position="288"/>
    </location>
</feature>
<dbReference type="InterPro" id="IPR027417">
    <property type="entry name" value="P-loop_NTPase"/>
</dbReference>
<sequence length="304" mass="34160">MNTPDSAAAGGFRVGHVAVVGRPNVGKSTLINSLVGFRVSIVSRRPQTTRHRILGISTFEGGQIVYVDTPGLHGKEPRAINRYMNRAARGALSEVQIGVLVVEAGAWREDDERAYKALVEAGVPRVLVINKVDKLKDKGALLPFIQQVMKDHDFIEVVPLSAQKRKGLEVLQKVLLKHLPEGEPLFEEDQVTDRSERFLCAELIREQLMRKLGDELPYATSVEIENWEEDGRMARIAAVIWVERDGQKAIVIGAGGEQLRQIGMDARIAMERLLDRKVFLQLWCKVREGWSDDEQVLQRFGYTE</sequence>
<feature type="region of interest" description="G2" evidence="9">
    <location>
        <begin position="47"/>
        <end position="51"/>
    </location>
</feature>
<dbReference type="PROSITE" id="PS50823">
    <property type="entry name" value="KH_TYPE_2"/>
    <property type="match status" value="1"/>
</dbReference>
<dbReference type="NCBIfam" id="NF000908">
    <property type="entry name" value="PRK00089.1"/>
    <property type="match status" value="1"/>
</dbReference>
<dbReference type="PROSITE" id="PS51713">
    <property type="entry name" value="G_ERA"/>
    <property type="match status" value="1"/>
</dbReference>
<keyword evidence="5 8" id="KW-0547">Nucleotide-binding</keyword>
<dbReference type="HAMAP" id="MF_00367">
    <property type="entry name" value="GTPase_Era"/>
    <property type="match status" value="1"/>
</dbReference>
<dbReference type="Pfam" id="PF01926">
    <property type="entry name" value="MMR_HSR1"/>
    <property type="match status" value="1"/>
</dbReference>
<comment type="function">
    <text evidence="8">An essential GTPase that binds both GDP and GTP, with rapid nucleotide exchange. Plays a role in 16S rRNA processing and 30S ribosomal subunit biogenesis and possibly also in cell cycle regulation and energy metabolism.</text>
</comment>
<organism evidence="13 14">
    <name type="scientific">Aquimonas voraii</name>
    <dbReference type="NCBI Taxonomy" id="265719"/>
    <lineage>
        <taxon>Bacteria</taxon>
        <taxon>Pseudomonadati</taxon>
        <taxon>Pseudomonadota</taxon>
        <taxon>Gammaproteobacteria</taxon>
        <taxon>Lysobacterales</taxon>
        <taxon>Lysobacteraceae</taxon>
        <taxon>Aquimonas</taxon>
    </lineage>
</organism>
<keyword evidence="3 8" id="KW-0690">Ribosome biogenesis</keyword>
<dbReference type="RefSeq" id="WP_091238762.1">
    <property type="nucleotide sequence ID" value="NZ_FNAG01000001.1"/>
</dbReference>
<evidence type="ECO:0000256" key="4">
    <source>
        <dbReference type="ARBA" id="ARBA00022730"/>
    </source>
</evidence>
<dbReference type="InterPro" id="IPR030388">
    <property type="entry name" value="G_ERA_dom"/>
</dbReference>
<dbReference type="SUPFAM" id="SSF52540">
    <property type="entry name" value="P-loop containing nucleoside triphosphate hydrolases"/>
    <property type="match status" value="1"/>
</dbReference>